<evidence type="ECO:0000313" key="2">
    <source>
        <dbReference type="EMBL" id="MFD0868730.1"/>
    </source>
</evidence>
<keyword evidence="1" id="KW-0472">Membrane</keyword>
<keyword evidence="3" id="KW-1185">Reference proteome</keyword>
<feature type="transmembrane region" description="Helical" evidence="1">
    <location>
        <begin position="21"/>
        <end position="43"/>
    </location>
</feature>
<feature type="transmembrane region" description="Helical" evidence="1">
    <location>
        <begin position="49"/>
        <end position="71"/>
    </location>
</feature>
<keyword evidence="1" id="KW-0812">Transmembrane</keyword>
<sequence>MKKDRDSNLLVRRLWFKTKRALLKTAAVLMIIWSILWFIVMLTNGVDEIGLFLIMILLFGILPLGVALYILGHLKKTKYDLPEPDYDPSKDQQLEKIVLAIAVSQDGLVTPADIALGSEFSLEVAKQYLESLREQGFAHLKIAENGTYVYHLPYVLSYDQKKNAESI</sequence>
<organism evidence="2 3">
    <name type="scientific">Paenibacillus residui</name>
    <dbReference type="NCBI Taxonomy" id="629724"/>
    <lineage>
        <taxon>Bacteria</taxon>
        <taxon>Bacillati</taxon>
        <taxon>Bacillota</taxon>
        <taxon>Bacilli</taxon>
        <taxon>Bacillales</taxon>
        <taxon>Paenibacillaceae</taxon>
        <taxon>Paenibacillus</taxon>
    </lineage>
</organism>
<dbReference type="RefSeq" id="WP_379286814.1">
    <property type="nucleotide sequence ID" value="NZ_JBHTIU010000022.1"/>
</dbReference>
<evidence type="ECO:0000256" key="1">
    <source>
        <dbReference type="SAM" id="Phobius"/>
    </source>
</evidence>
<proteinExistence type="predicted"/>
<protein>
    <submittedName>
        <fullName evidence="2">Uncharacterized protein</fullName>
    </submittedName>
</protein>
<dbReference type="Proteomes" id="UP001597120">
    <property type="component" value="Unassembled WGS sequence"/>
</dbReference>
<gene>
    <name evidence="2" type="ORF">ACFQ03_06175</name>
</gene>
<comment type="caution">
    <text evidence="2">The sequence shown here is derived from an EMBL/GenBank/DDBJ whole genome shotgun (WGS) entry which is preliminary data.</text>
</comment>
<dbReference type="EMBL" id="JBHTIU010000022">
    <property type="protein sequence ID" value="MFD0868730.1"/>
    <property type="molecule type" value="Genomic_DNA"/>
</dbReference>
<evidence type="ECO:0000313" key="3">
    <source>
        <dbReference type="Proteomes" id="UP001597120"/>
    </source>
</evidence>
<name>A0ABW3D9V7_9BACL</name>
<reference evidence="3" key="1">
    <citation type="journal article" date="2019" name="Int. J. Syst. Evol. Microbiol.">
        <title>The Global Catalogue of Microorganisms (GCM) 10K type strain sequencing project: providing services to taxonomists for standard genome sequencing and annotation.</title>
        <authorList>
            <consortium name="The Broad Institute Genomics Platform"/>
            <consortium name="The Broad Institute Genome Sequencing Center for Infectious Disease"/>
            <person name="Wu L."/>
            <person name="Ma J."/>
        </authorList>
    </citation>
    <scope>NUCLEOTIDE SEQUENCE [LARGE SCALE GENOMIC DNA]</scope>
    <source>
        <strain evidence="3">CCUG 57263</strain>
    </source>
</reference>
<keyword evidence="1" id="KW-1133">Transmembrane helix</keyword>
<accession>A0ABW3D9V7</accession>